<keyword evidence="3" id="KW-0378">Hydrolase</keyword>
<keyword evidence="1" id="KW-0732">Signal</keyword>
<dbReference type="Proteomes" id="UP000245624">
    <property type="component" value="Unassembled WGS sequence"/>
</dbReference>
<comment type="caution">
    <text evidence="3">The sequence shown here is derived from an EMBL/GenBank/DDBJ whole genome shotgun (WGS) entry which is preliminary data.</text>
</comment>
<dbReference type="PANTHER" id="PTHR14859:SF15">
    <property type="entry name" value="ENDONUCLEASE_EXONUCLEASE_PHOSPHATASE DOMAIN-CONTAINING PROTEIN"/>
    <property type="match status" value="1"/>
</dbReference>
<protein>
    <submittedName>
        <fullName evidence="3">Endonuclease</fullName>
    </submittedName>
</protein>
<dbReference type="Pfam" id="PF03372">
    <property type="entry name" value="Exo_endo_phos"/>
    <property type="match status" value="1"/>
</dbReference>
<dbReference type="EMBL" id="QGTD01000018">
    <property type="protein sequence ID" value="PWU67257.1"/>
    <property type="molecule type" value="Genomic_DNA"/>
</dbReference>
<dbReference type="GO" id="GO:0004519">
    <property type="term" value="F:endonuclease activity"/>
    <property type="evidence" value="ECO:0007669"/>
    <property type="project" value="UniProtKB-KW"/>
</dbReference>
<feature type="chain" id="PRO_5016240990" evidence="1">
    <location>
        <begin position="24"/>
        <end position="269"/>
    </location>
</feature>
<proteinExistence type="predicted"/>
<dbReference type="PANTHER" id="PTHR14859">
    <property type="entry name" value="CALCOFLUOR WHITE HYPERSENSITIVE PROTEIN PRECURSOR"/>
    <property type="match status" value="1"/>
</dbReference>
<evidence type="ECO:0000256" key="1">
    <source>
        <dbReference type="SAM" id="SignalP"/>
    </source>
</evidence>
<dbReference type="OrthoDB" id="155529at2"/>
<dbReference type="Gene3D" id="3.60.10.10">
    <property type="entry name" value="Endonuclease/exonuclease/phosphatase"/>
    <property type="match status" value="1"/>
</dbReference>
<dbReference type="InterPro" id="IPR005135">
    <property type="entry name" value="Endo/exonuclease/phosphatase"/>
</dbReference>
<dbReference type="SUPFAM" id="SSF56219">
    <property type="entry name" value="DNase I-like"/>
    <property type="match status" value="1"/>
</dbReference>
<feature type="signal peptide" evidence="1">
    <location>
        <begin position="1"/>
        <end position="23"/>
    </location>
</feature>
<keyword evidence="3" id="KW-0255">Endonuclease</keyword>
<evidence type="ECO:0000259" key="2">
    <source>
        <dbReference type="Pfam" id="PF03372"/>
    </source>
</evidence>
<keyword evidence="3" id="KW-0540">Nuclease</keyword>
<keyword evidence="4" id="KW-1185">Reference proteome</keyword>
<dbReference type="RefSeq" id="WP_109985345.1">
    <property type="nucleotide sequence ID" value="NZ_QGTD01000018.1"/>
</dbReference>
<organism evidence="3 4">
    <name type="scientific">Gracilibacillus dipsosauri</name>
    <dbReference type="NCBI Taxonomy" id="178340"/>
    <lineage>
        <taxon>Bacteria</taxon>
        <taxon>Bacillati</taxon>
        <taxon>Bacillota</taxon>
        <taxon>Bacilli</taxon>
        <taxon>Bacillales</taxon>
        <taxon>Bacillaceae</taxon>
        <taxon>Gracilibacillus</taxon>
    </lineage>
</organism>
<gene>
    <name evidence="3" type="ORF">DLJ74_16950</name>
</gene>
<dbReference type="InterPro" id="IPR036691">
    <property type="entry name" value="Endo/exonu/phosph_ase_sf"/>
</dbReference>
<dbReference type="InterPro" id="IPR051916">
    <property type="entry name" value="GPI-anchor_lipid_remodeler"/>
</dbReference>
<dbReference type="AlphaFoldDB" id="A0A317KUX1"/>
<evidence type="ECO:0000313" key="4">
    <source>
        <dbReference type="Proteomes" id="UP000245624"/>
    </source>
</evidence>
<dbReference type="GO" id="GO:0016020">
    <property type="term" value="C:membrane"/>
    <property type="evidence" value="ECO:0007669"/>
    <property type="project" value="GOC"/>
</dbReference>
<sequence>MKKGVVCLLLSMFLVIVFSSSVAATGKGKEVNLKVMSFNIHHGEGLDGELDIKRTAKVMKDTGAEIIGIQEVDRFYGDRSDFQDQARKLANLLGYHYVFGANLNLEPETSNKNRQYGTAVLSKYPIIDSENIHLSSFGNEQRGLLRTKINVKGIHVHFYNTHLGLNVAERLAQIAEINEVKSSFSGPSVLVGDLNAEPDSKELQSLLQEGNLVDVFANEDESNTFPVINPTKRIDYILTSPSVYHLDSQVIYTEASDHLPIVADIVITR</sequence>
<accession>A0A317KUX1</accession>
<reference evidence="3 4" key="1">
    <citation type="submission" date="2018-05" db="EMBL/GenBank/DDBJ databases">
        <title>Genomic analysis of Gracilibacillus dipsosauri DD1 reveals novel features of a salt-tolerant amylase.</title>
        <authorList>
            <person name="Deutch C.E."/>
            <person name="Yang S."/>
        </authorList>
    </citation>
    <scope>NUCLEOTIDE SEQUENCE [LARGE SCALE GENOMIC DNA]</scope>
    <source>
        <strain evidence="3 4">DD1</strain>
    </source>
</reference>
<evidence type="ECO:0000313" key="3">
    <source>
        <dbReference type="EMBL" id="PWU67257.1"/>
    </source>
</evidence>
<name>A0A317KUX1_9BACI</name>
<dbReference type="GO" id="GO:0006506">
    <property type="term" value="P:GPI anchor biosynthetic process"/>
    <property type="evidence" value="ECO:0007669"/>
    <property type="project" value="TreeGrafter"/>
</dbReference>
<feature type="domain" description="Endonuclease/exonuclease/phosphatase" evidence="2">
    <location>
        <begin position="36"/>
        <end position="258"/>
    </location>
</feature>